<feature type="coiled-coil region" evidence="1">
    <location>
        <begin position="73"/>
        <end position="111"/>
    </location>
</feature>
<keyword evidence="1" id="KW-0175">Coiled coil</keyword>
<feature type="region of interest" description="Disordered" evidence="2">
    <location>
        <begin position="163"/>
        <end position="192"/>
    </location>
</feature>
<gene>
    <name evidence="3" type="ORF">TR51_00050</name>
</gene>
<evidence type="ECO:0000313" key="3">
    <source>
        <dbReference type="EMBL" id="KIQ66143.1"/>
    </source>
</evidence>
<name>A0A0D0Q563_KITGR</name>
<keyword evidence="4" id="KW-1185">Reference proteome</keyword>
<accession>A0A0D0Q563</accession>
<feature type="region of interest" description="Disordered" evidence="2">
    <location>
        <begin position="236"/>
        <end position="268"/>
    </location>
</feature>
<dbReference type="PATRIC" id="fig|2064.6.peg.13"/>
<proteinExistence type="predicted"/>
<dbReference type="STRING" id="2064.TR51_00050"/>
<evidence type="ECO:0000256" key="2">
    <source>
        <dbReference type="SAM" id="MobiDB-lite"/>
    </source>
</evidence>
<dbReference type="EMBL" id="JXZB01000001">
    <property type="protein sequence ID" value="KIQ66143.1"/>
    <property type="molecule type" value="Genomic_DNA"/>
</dbReference>
<dbReference type="AlphaFoldDB" id="A0A0D0Q563"/>
<sequence length="311" mass="33691">MPLDEHSDPLWTATERLPLSELADPDDVAAAALLLLAGDDGFTTGTREWEHASFQAKATDAERRSRQAIRTSQRQAEDIIADANAKADRLRNDVERELASLTARRDAINAQLTSVHGTLITLTGGAVTAASLPIDDYFTPVKTDPAFAWRCSLREQRHEHSVSIVQPHPPHLEQPSRPIAPDARSSHGSGRDIQARSAVPRALDALAAVAQYHHGGTGPGLPYPVRPERQGAPGFDRRALTASCGPRRRGRPFLPEERGGGTADGPPWPGCPWSLLRAPARAVDLRGLRICQGHAMCPEALLAEFVPKNTE</sequence>
<dbReference type="Proteomes" id="UP000032066">
    <property type="component" value="Unassembled WGS sequence"/>
</dbReference>
<reference evidence="3 4" key="1">
    <citation type="submission" date="2015-02" db="EMBL/GenBank/DDBJ databases">
        <title>Draft genome sequence of Kitasatospora griseola MF730-N6, a bafilomycin, terpentecin and satosporin producer.</title>
        <authorList>
            <person name="Arens J.C."/>
            <person name="Haltli B."/>
            <person name="Kerr R.G."/>
        </authorList>
    </citation>
    <scope>NUCLEOTIDE SEQUENCE [LARGE SCALE GENOMIC DNA]</scope>
    <source>
        <strain evidence="3 4">MF730-N6</strain>
    </source>
</reference>
<organism evidence="3 4">
    <name type="scientific">Kitasatospora griseola</name>
    <name type="common">Streptomyces griseolosporeus</name>
    <dbReference type="NCBI Taxonomy" id="2064"/>
    <lineage>
        <taxon>Bacteria</taxon>
        <taxon>Bacillati</taxon>
        <taxon>Actinomycetota</taxon>
        <taxon>Actinomycetes</taxon>
        <taxon>Kitasatosporales</taxon>
        <taxon>Streptomycetaceae</taxon>
        <taxon>Kitasatospora</taxon>
    </lineage>
</organism>
<evidence type="ECO:0000256" key="1">
    <source>
        <dbReference type="SAM" id="Coils"/>
    </source>
</evidence>
<evidence type="ECO:0000313" key="4">
    <source>
        <dbReference type="Proteomes" id="UP000032066"/>
    </source>
</evidence>
<comment type="caution">
    <text evidence="3">The sequence shown here is derived from an EMBL/GenBank/DDBJ whole genome shotgun (WGS) entry which is preliminary data.</text>
</comment>
<protein>
    <submittedName>
        <fullName evidence="3">Uncharacterized protein</fullName>
    </submittedName>
</protein>